<evidence type="ECO:0008006" key="3">
    <source>
        <dbReference type="Google" id="ProtNLM"/>
    </source>
</evidence>
<dbReference type="SUPFAM" id="SSF56219">
    <property type="entry name" value="DNase I-like"/>
    <property type="match status" value="1"/>
</dbReference>
<evidence type="ECO:0000313" key="1">
    <source>
        <dbReference type="EMBL" id="PKB95882.1"/>
    </source>
</evidence>
<proteinExistence type="predicted"/>
<dbReference type="Proteomes" id="UP000232722">
    <property type="component" value="Unassembled WGS sequence"/>
</dbReference>
<dbReference type="VEuPathDB" id="FungiDB:RhiirFUN_011217"/>
<dbReference type="AlphaFoldDB" id="A0A2N0NMR6"/>
<organism evidence="1 2">
    <name type="scientific">Rhizophagus irregularis</name>
    <dbReference type="NCBI Taxonomy" id="588596"/>
    <lineage>
        <taxon>Eukaryota</taxon>
        <taxon>Fungi</taxon>
        <taxon>Fungi incertae sedis</taxon>
        <taxon>Mucoromycota</taxon>
        <taxon>Glomeromycotina</taxon>
        <taxon>Glomeromycetes</taxon>
        <taxon>Glomerales</taxon>
        <taxon>Glomeraceae</taxon>
        <taxon>Rhizophagus</taxon>
    </lineage>
</organism>
<comment type="caution">
    <text evidence="1">The sequence shown here is derived from an EMBL/GenBank/DDBJ whole genome shotgun (WGS) entry which is preliminary data.</text>
</comment>
<dbReference type="VEuPathDB" id="FungiDB:RhiirA1_466849"/>
<sequence length="334" mass="39724">MLTSTLYQHVHEIKFHKGRILNIKLGFKRDHTLNITCLYLPAGRDKQTNPVKHDCNQFIDQLLRSHNCSDDNYKHYDIIMGDFNCYPKEKTNLNYHIIQTAKLKGFKDMAKYHAINHVPEVTRISHRIDYILGNNNILNGSIHTFTQPIPPSHFNSDHKAVITLLQNDLFKPTKLSNNHHRNDIKNKPNYSMMNEELWDEYEAQSKLYFKYRFRYIDIDNITSQEDLDHAWNIFEHSVQHIKNLIIPTKKVHSKTFNHLYPLHIRQLNNYVISIYKIKQYLNLKHMYIRNKLEKPEDSSLLLSLIPDEIWNAYFKIGEPFAIKSIRSLNHMIMT</sequence>
<dbReference type="InterPro" id="IPR036691">
    <property type="entry name" value="Endo/exonu/phosph_ase_sf"/>
</dbReference>
<dbReference type="EMBL" id="LLXJ01004355">
    <property type="protein sequence ID" value="PKB95882.1"/>
    <property type="molecule type" value="Genomic_DNA"/>
</dbReference>
<reference evidence="1 2" key="2">
    <citation type="submission" date="2017-09" db="EMBL/GenBank/DDBJ databases">
        <title>Extensive intraspecific genome diversity in a model arbuscular mycorrhizal fungus.</title>
        <authorList>
            <person name="Chen E.C."/>
            <person name="Morin E."/>
            <person name="Beaudet D."/>
            <person name="Noel J."/>
            <person name="Ndikumana S."/>
            <person name="Charron P."/>
            <person name="St-Onge C."/>
            <person name="Giorgi J."/>
            <person name="Grigoriev I.V."/>
            <person name="Roux C."/>
            <person name="Martin F.M."/>
            <person name="Corradi N."/>
        </authorList>
    </citation>
    <scope>NUCLEOTIDE SEQUENCE [LARGE SCALE GENOMIC DNA]</scope>
    <source>
        <strain evidence="1 2">A5</strain>
    </source>
</reference>
<gene>
    <name evidence="1" type="ORF">RhiirA5_385709</name>
</gene>
<protein>
    <recommendedName>
        <fullName evidence="3">DNase I-like protein</fullName>
    </recommendedName>
</protein>
<dbReference type="VEuPathDB" id="FungiDB:FUN_024899"/>
<name>A0A2N0NMR6_9GLOM</name>
<accession>A0A2N0NMR6</accession>
<reference evidence="1 2" key="1">
    <citation type="submission" date="2016-04" db="EMBL/GenBank/DDBJ databases">
        <title>Genome analyses suggest a sexual origin of heterokaryosis in a supposedly ancient asexual fungus.</title>
        <authorList>
            <person name="Ropars J."/>
            <person name="Sedzielewska K."/>
            <person name="Noel J."/>
            <person name="Charron P."/>
            <person name="Farinelli L."/>
            <person name="Marton T."/>
            <person name="Kruger M."/>
            <person name="Pelin A."/>
            <person name="Brachmann A."/>
            <person name="Corradi N."/>
        </authorList>
    </citation>
    <scope>NUCLEOTIDE SEQUENCE [LARGE SCALE GENOMIC DNA]</scope>
    <source>
        <strain evidence="1 2">A5</strain>
    </source>
</reference>
<evidence type="ECO:0000313" key="2">
    <source>
        <dbReference type="Proteomes" id="UP000232722"/>
    </source>
</evidence>
<dbReference type="Gene3D" id="3.60.10.10">
    <property type="entry name" value="Endonuclease/exonuclease/phosphatase"/>
    <property type="match status" value="1"/>
</dbReference>